<dbReference type="InterPro" id="IPR036291">
    <property type="entry name" value="NAD(P)-bd_dom_sf"/>
</dbReference>
<keyword evidence="2" id="KW-1185">Reference proteome</keyword>
<dbReference type="Proteomes" id="UP000619743">
    <property type="component" value="Unassembled WGS sequence"/>
</dbReference>
<proteinExistence type="predicted"/>
<organism evidence="1 2">
    <name type="scientific">Neiella marina</name>
    <dbReference type="NCBI Taxonomy" id="508461"/>
    <lineage>
        <taxon>Bacteria</taxon>
        <taxon>Pseudomonadati</taxon>
        <taxon>Pseudomonadota</taxon>
        <taxon>Gammaproteobacteria</taxon>
        <taxon>Alteromonadales</taxon>
        <taxon>Echinimonadaceae</taxon>
        <taxon>Neiella</taxon>
    </lineage>
</organism>
<dbReference type="InterPro" id="IPR051604">
    <property type="entry name" value="Ergot_Alk_Oxidoreductase"/>
</dbReference>
<dbReference type="SUPFAM" id="SSF51735">
    <property type="entry name" value="NAD(P)-binding Rossmann-fold domains"/>
    <property type="match status" value="1"/>
</dbReference>
<reference evidence="2" key="1">
    <citation type="journal article" date="2019" name="Int. J. Syst. Evol. Microbiol.">
        <title>The Global Catalogue of Microorganisms (GCM) 10K type strain sequencing project: providing services to taxonomists for standard genome sequencing and annotation.</title>
        <authorList>
            <consortium name="The Broad Institute Genomics Platform"/>
            <consortium name="The Broad Institute Genome Sequencing Center for Infectious Disease"/>
            <person name="Wu L."/>
            <person name="Ma J."/>
        </authorList>
    </citation>
    <scope>NUCLEOTIDE SEQUENCE [LARGE SCALE GENOMIC DNA]</scope>
    <source>
        <strain evidence="2">CGMCC 1.10130</strain>
    </source>
</reference>
<evidence type="ECO:0000313" key="1">
    <source>
        <dbReference type="EMBL" id="GGA71772.1"/>
    </source>
</evidence>
<dbReference type="EMBL" id="BMDX01000004">
    <property type="protein sequence ID" value="GGA71772.1"/>
    <property type="molecule type" value="Genomic_DNA"/>
</dbReference>
<dbReference type="AlphaFoldDB" id="A0A8J2U3S3"/>
<dbReference type="RefSeq" id="WP_087505030.1">
    <property type="nucleotide sequence ID" value="NZ_BMDX01000004.1"/>
</dbReference>
<dbReference type="OrthoDB" id="109735at2"/>
<dbReference type="PANTHER" id="PTHR43162:SF1">
    <property type="entry name" value="PRESTALK A DIFFERENTIATION PROTEIN A"/>
    <property type="match status" value="1"/>
</dbReference>
<sequence>MMQHTTQHLIIGATGKTGSRVIRGLRAKGYQPIAAGRQSERQFDWQAPETWAPALNGIGSVYLTYYPDLAVPQAPEDISQFCALAKLKGINHLTLLSGRGEPAAQVCENIVKQSGLSYTIIRASWFNQNFSEGLFRGFIDQGDIALPVDAVTEPFVDIDDIAEIAVASLIDSRHSNKLYEVTGPELLSFAQLAQSLTTELNLSVKFTTISLTEFQQRLQQAGVEPGAIEMLSYLFTEVLDGRNEYITDGIQQALGRPATSFAQFLDRNHLCFKEIA</sequence>
<dbReference type="PANTHER" id="PTHR43162">
    <property type="match status" value="1"/>
</dbReference>
<accession>A0A8J2U3S3</accession>
<gene>
    <name evidence="1" type="ORF">GCM10011369_11950</name>
</gene>
<dbReference type="Gene3D" id="3.90.25.10">
    <property type="entry name" value="UDP-galactose 4-epimerase, domain 1"/>
    <property type="match status" value="1"/>
</dbReference>
<protein>
    <submittedName>
        <fullName evidence="1">NmrA family transcriptional regulator</fullName>
    </submittedName>
</protein>
<name>A0A8J2U3S3_9GAMM</name>
<dbReference type="Gene3D" id="3.40.50.720">
    <property type="entry name" value="NAD(P)-binding Rossmann-like Domain"/>
    <property type="match status" value="1"/>
</dbReference>
<evidence type="ECO:0000313" key="2">
    <source>
        <dbReference type="Proteomes" id="UP000619743"/>
    </source>
</evidence>
<comment type="caution">
    <text evidence="1">The sequence shown here is derived from an EMBL/GenBank/DDBJ whole genome shotgun (WGS) entry which is preliminary data.</text>
</comment>